<dbReference type="SUPFAM" id="SSF55874">
    <property type="entry name" value="ATPase domain of HSP90 chaperone/DNA topoisomerase II/histidine kinase"/>
    <property type="match status" value="1"/>
</dbReference>
<proteinExistence type="predicted"/>
<dbReference type="InterPro" id="IPR011006">
    <property type="entry name" value="CheY-like_superfamily"/>
</dbReference>
<dbReference type="Pfam" id="PF00072">
    <property type="entry name" value="Response_reg"/>
    <property type="match status" value="2"/>
</dbReference>
<dbReference type="InterPro" id="IPR005467">
    <property type="entry name" value="His_kinase_dom"/>
</dbReference>
<dbReference type="PROSITE" id="PS50110">
    <property type="entry name" value="RESPONSE_REGULATORY"/>
    <property type="match status" value="2"/>
</dbReference>
<evidence type="ECO:0000256" key="15">
    <source>
        <dbReference type="ARBA" id="ARBA00068150"/>
    </source>
</evidence>
<sequence>MSSVGGMNEKSAAGPSGIRLMIMALAAGAFAVVFVFTVFATYYDIYEHRLRQNELEKYLDTVGDATAWGADSWLSHRIQLAENLADSIAERFDGEDAVDIVRKPVYEDTFIWTYFGEVNGGYHIWPPDDTLPEEYDPRTRPWYAAAMMSGQATLTDPYFDITTNVETITVAAPVYREKELMGVVGADFSTASLGEVLSQTNIGGLGFAFLVSGDGKILAHPDRRLVSRDIGVAYPGDRPVIGEEVQYLKNLDKPQIVVFRRIPSIPSVDWYLALSVNEHAAFQSLHEFRASAVIATFAAALLLVIVLGFVIHRILVRPLMNARIAADAANVAKSEFLASMSHEIRTPMNGILGMAEVLSDTKLDQRQHELASIIVSSGNALMTVINDILDFAKLEAGKFRLTPRPFNLRQLVYETATMMQARALEKDLELIVRYAPGLPEGVVGDDSRLRQVLGNLIGNAVKFTDNGYILVDVAGERDGSNLNLCFSVKDTGVGIPSGEIPRMFEKFEQADGSHTRRFGGTGLGLAICKNIVELMNGEIGAESEVGKGSRFWFSLTMPADETIQSMPAPDKSAFDGLRLLAVDDNAVNRRILQELFDSWGFRSTIVGDPLRAMASLEKSASEEDPFHALILDFQMPGEDGIDLAKRIQTDARFADIPVVILSSVDDSAVMEKSDDVSVAAFLSKPVRPSKVMDVLVQVFNDRAPRLLEKKIVEEQPAESAPALPANEGRTKVLIAEDNMVNRMVLTKYIDDNEFEVIVAENGEQAIDLFKQHAPAIVMMDLSMPVMDGFEATARIRSYETEANLLRTPIVATTAHVLDEDRERCRKAGMDDFLAKPIKKSFVEEVFERWLGDEPQKSGAEAG</sequence>
<gene>
    <name evidence="20" type="ORF">CW354_14935</name>
</gene>
<comment type="caution">
    <text evidence="20">The sequence shown here is derived from an EMBL/GenBank/DDBJ whole genome shotgun (WGS) entry which is preliminary data.</text>
</comment>
<evidence type="ECO:0000256" key="4">
    <source>
        <dbReference type="ARBA" id="ARBA00022475"/>
    </source>
</evidence>
<accession>A0A2S7K2Q5</accession>
<evidence type="ECO:0000256" key="7">
    <source>
        <dbReference type="ARBA" id="ARBA00022692"/>
    </source>
</evidence>
<dbReference type="PRINTS" id="PR00344">
    <property type="entry name" value="BCTRLSENSOR"/>
</dbReference>
<evidence type="ECO:0000256" key="16">
    <source>
        <dbReference type="PROSITE-ProRule" id="PRU00169"/>
    </source>
</evidence>
<dbReference type="SUPFAM" id="SSF103190">
    <property type="entry name" value="Sensory domain-like"/>
    <property type="match status" value="1"/>
</dbReference>
<keyword evidence="9" id="KW-0418">Kinase</keyword>
<protein>
    <recommendedName>
        <fullName evidence="15">Sensory/regulatory protein RpfC</fullName>
        <ecNumber evidence="3">2.7.13.3</ecNumber>
    </recommendedName>
</protein>
<keyword evidence="11 17" id="KW-1133">Transmembrane helix</keyword>
<name>A0A2S7K2Q5_9PROT</name>
<dbReference type="CDD" id="cd16922">
    <property type="entry name" value="HATPase_EvgS-ArcB-TorS-like"/>
    <property type="match status" value="1"/>
</dbReference>
<dbReference type="AlphaFoldDB" id="A0A2S7K2Q5"/>
<dbReference type="SMART" id="SM00387">
    <property type="entry name" value="HATPase_c"/>
    <property type="match status" value="1"/>
</dbReference>
<dbReference type="InterPro" id="IPR036097">
    <property type="entry name" value="HisK_dim/P_sf"/>
</dbReference>
<keyword evidence="21" id="KW-1185">Reference proteome</keyword>
<dbReference type="FunFam" id="1.10.287.130:FF:000002">
    <property type="entry name" value="Two-component osmosensing histidine kinase"/>
    <property type="match status" value="1"/>
</dbReference>
<dbReference type="SMART" id="SM00388">
    <property type="entry name" value="HisKA"/>
    <property type="match status" value="1"/>
</dbReference>
<dbReference type="SMART" id="SM00448">
    <property type="entry name" value="REC"/>
    <property type="match status" value="2"/>
</dbReference>
<evidence type="ECO:0000256" key="6">
    <source>
        <dbReference type="ARBA" id="ARBA00022679"/>
    </source>
</evidence>
<dbReference type="CDD" id="cd12913">
    <property type="entry name" value="PDC1_MCP_like"/>
    <property type="match status" value="1"/>
</dbReference>
<evidence type="ECO:0000259" key="19">
    <source>
        <dbReference type="PROSITE" id="PS50110"/>
    </source>
</evidence>
<dbReference type="SUPFAM" id="SSF47384">
    <property type="entry name" value="Homodimeric domain of signal transducing histidine kinase"/>
    <property type="match status" value="1"/>
</dbReference>
<feature type="domain" description="Response regulatory" evidence="19">
    <location>
        <begin position="731"/>
        <end position="850"/>
    </location>
</feature>
<evidence type="ECO:0000313" key="20">
    <source>
        <dbReference type="EMBL" id="PQA86780.1"/>
    </source>
</evidence>
<dbReference type="GO" id="GO:0000155">
    <property type="term" value="F:phosphorelay sensor kinase activity"/>
    <property type="evidence" value="ECO:0007669"/>
    <property type="project" value="InterPro"/>
</dbReference>
<keyword evidence="10" id="KW-0067">ATP-binding</keyword>
<dbReference type="CDD" id="cd12912">
    <property type="entry name" value="PDC2_MCP_like"/>
    <property type="match status" value="1"/>
</dbReference>
<evidence type="ECO:0000256" key="14">
    <source>
        <dbReference type="ARBA" id="ARBA00064003"/>
    </source>
</evidence>
<feature type="modified residue" description="4-aspartylphosphate" evidence="16">
    <location>
        <position position="780"/>
    </location>
</feature>
<dbReference type="InterPro" id="IPR003661">
    <property type="entry name" value="HisK_dim/P_dom"/>
</dbReference>
<evidence type="ECO:0000313" key="21">
    <source>
        <dbReference type="Proteomes" id="UP000239504"/>
    </source>
</evidence>
<feature type="domain" description="Histidine kinase" evidence="18">
    <location>
        <begin position="339"/>
        <end position="559"/>
    </location>
</feature>
<dbReference type="GO" id="GO:0005886">
    <property type="term" value="C:plasma membrane"/>
    <property type="evidence" value="ECO:0007669"/>
    <property type="project" value="UniProtKB-SubCell"/>
</dbReference>
<dbReference type="RefSeq" id="WP_104830897.1">
    <property type="nucleotide sequence ID" value="NZ_PJCH01000011.1"/>
</dbReference>
<dbReference type="CDD" id="cd00082">
    <property type="entry name" value="HisKA"/>
    <property type="match status" value="1"/>
</dbReference>
<dbReference type="CDD" id="cd00156">
    <property type="entry name" value="REC"/>
    <property type="match status" value="1"/>
</dbReference>
<evidence type="ECO:0000256" key="3">
    <source>
        <dbReference type="ARBA" id="ARBA00012438"/>
    </source>
</evidence>
<dbReference type="Proteomes" id="UP000239504">
    <property type="component" value="Unassembled WGS sequence"/>
</dbReference>
<keyword evidence="4" id="KW-1003">Cell membrane</keyword>
<evidence type="ECO:0000256" key="2">
    <source>
        <dbReference type="ARBA" id="ARBA00004651"/>
    </source>
</evidence>
<feature type="modified residue" description="4-aspartylphosphate" evidence="16">
    <location>
        <position position="632"/>
    </location>
</feature>
<dbReference type="FunFam" id="3.30.565.10:FF:000010">
    <property type="entry name" value="Sensor histidine kinase RcsC"/>
    <property type="match status" value="1"/>
</dbReference>
<keyword evidence="8" id="KW-0547">Nucleotide-binding</keyword>
<comment type="subcellular location">
    <subcellularLocation>
        <location evidence="2">Cell membrane</location>
        <topology evidence="2">Multi-pass membrane protein</topology>
    </subcellularLocation>
</comment>
<evidence type="ECO:0000256" key="17">
    <source>
        <dbReference type="SAM" id="Phobius"/>
    </source>
</evidence>
<evidence type="ECO:0000256" key="5">
    <source>
        <dbReference type="ARBA" id="ARBA00022553"/>
    </source>
</evidence>
<evidence type="ECO:0000256" key="1">
    <source>
        <dbReference type="ARBA" id="ARBA00000085"/>
    </source>
</evidence>
<evidence type="ECO:0000256" key="13">
    <source>
        <dbReference type="ARBA" id="ARBA00023136"/>
    </source>
</evidence>
<evidence type="ECO:0000259" key="18">
    <source>
        <dbReference type="PROSITE" id="PS50109"/>
    </source>
</evidence>
<dbReference type="Pfam" id="PF02518">
    <property type="entry name" value="HATPase_c"/>
    <property type="match status" value="1"/>
</dbReference>
<dbReference type="Gene3D" id="3.30.450.20">
    <property type="entry name" value="PAS domain"/>
    <property type="match status" value="2"/>
</dbReference>
<dbReference type="Gene3D" id="1.10.287.130">
    <property type="match status" value="1"/>
</dbReference>
<dbReference type="EMBL" id="PJCH01000011">
    <property type="protein sequence ID" value="PQA86780.1"/>
    <property type="molecule type" value="Genomic_DNA"/>
</dbReference>
<dbReference type="InterPro" id="IPR033479">
    <property type="entry name" value="dCache_1"/>
</dbReference>
<dbReference type="Pfam" id="PF00512">
    <property type="entry name" value="HisKA"/>
    <property type="match status" value="1"/>
</dbReference>
<dbReference type="OrthoDB" id="7346568at2"/>
<evidence type="ECO:0000256" key="9">
    <source>
        <dbReference type="ARBA" id="ARBA00022777"/>
    </source>
</evidence>
<dbReference type="SUPFAM" id="SSF52172">
    <property type="entry name" value="CheY-like"/>
    <property type="match status" value="2"/>
</dbReference>
<evidence type="ECO:0000256" key="12">
    <source>
        <dbReference type="ARBA" id="ARBA00023012"/>
    </source>
</evidence>
<dbReference type="CDD" id="cd17546">
    <property type="entry name" value="REC_hyHK_CKI1_RcsC-like"/>
    <property type="match status" value="1"/>
</dbReference>
<keyword evidence="7 17" id="KW-0812">Transmembrane</keyword>
<dbReference type="Gene3D" id="3.30.565.10">
    <property type="entry name" value="Histidine kinase-like ATPase, C-terminal domain"/>
    <property type="match status" value="1"/>
</dbReference>
<organism evidence="20 21">
    <name type="scientific">Hyphococcus luteus</name>
    <dbReference type="NCBI Taxonomy" id="2058213"/>
    <lineage>
        <taxon>Bacteria</taxon>
        <taxon>Pseudomonadati</taxon>
        <taxon>Pseudomonadota</taxon>
        <taxon>Alphaproteobacteria</taxon>
        <taxon>Parvularculales</taxon>
        <taxon>Parvularculaceae</taxon>
        <taxon>Hyphococcus</taxon>
    </lineage>
</organism>
<keyword evidence="12" id="KW-0902">Two-component regulatory system</keyword>
<keyword evidence="5 16" id="KW-0597">Phosphoprotein</keyword>
<evidence type="ECO:0000256" key="8">
    <source>
        <dbReference type="ARBA" id="ARBA00022741"/>
    </source>
</evidence>
<dbReference type="InterPro" id="IPR029151">
    <property type="entry name" value="Sensor-like_sf"/>
</dbReference>
<feature type="transmembrane region" description="Helical" evidence="17">
    <location>
        <begin position="292"/>
        <end position="315"/>
    </location>
</feature>
<dbReference type="InterPro" id="IPR003594">
    <property type="entry name" value="HATPase_dom"/>
</dbReference>
<dbReference type="PANTHER" id="PTHR45339:SF1">
    <property type="entry name" value="HYBRID SIGNAL TRANSDUCTION HISTIDINE KINASE J"/>
    <property type="match status" value="1"/>
</dbReference>
<dbReference type="PROSITE" id="PS50109">
    <property type="entry name" value="HIS_KIN"/>
    <property type="match status" value="1"/>
</dbReference>
<dbReference type="PANTHER" id="PTHR45339">
    <property type="entry name" value="HYBRID SIGNAL TRANSDUCTION HISTIDINE KINASE J"/>
    <property type="match status" value="1"/>
</dbReference>
<evidence type="ECO:0000256" key="10">
    <source>
        <dbReference type="ARBA" id="ARBA00022840"/>
    </source>
</evidence>
<dbReference type="EC" id="2.7.13.3" evidence="3"/>
<dbReference type="GO" id="GO:0005524">
    <property type="term" value="F:ATP binding"/>
    <property type="evidence" value="ECO:0007669"/>
    <property type="project" value="UniProtKB-KW"/>
</dbReference>
<dbReference type="InterPro" id="IPR001789">
    <property type="entry name" value="Sig_transdc_resp-reg_receiver"/>
</dbReference>
<keyword evidence="6" id="KW-0808">Transferase</keyword>
<feature type="domain" description="Response regulatory" evidence="19">
    <location>
        <begin position="578"/>
        <end position="699"/>
    </location>
</feature>
<comment type="catalytic activity">
    <reaction evidence="1">
        <text>ATP + protein L-histidine = ADP + protein N-phospho-L-histidine.</text>
        <dbReference type="EC" id="2.7.13.3"/>
    </reaction>
</comment>
<dbReference type="Gene3D" id="3.40.50.2300">
    <property type="match status" value="2"/>
</dbReference>
<comment type="subunit">
    <text evidence="14">At low DSF concentrations, interacts with RpfF.</text>
</comment>
<dbReference type="InterPro" id="IPR004358">
    <property type="entry name" value="Sig_transdc_His_kin-like_C"/>
</dbReference>
<feature type="transmembrane region" description="Helical" evidence="17">
    <location>
        <begin position="20"/>
        <end position="43"/>
    </location>
</feature>
<dbReference type="InterPro" id="IPR036890">
    <property type="entry name" value="HATPase_C_sf"/>
</dbReference>
<evidence type="ECO:0000256" key="11">
    <source>
        <dbReference type="ARBA" id="ARBA00022989"/>
    </source>
</evidence>
<dbReference type="Pfam" id="PF02743">
    <property type="entry name" value="dCache_1"/>
    <property type="match status" value="1"/>
</dbReference>
<reference evidence="20 21" key="1">
    <citation type="submission" date="2017-12" db="EMBL/GenBank/DDBJ databases">
        <authorList>
            <person name="Hurst M.R.H."/>
        </authorList>
    </citation>
    <scope>NUCLEOTIDE SEQUENCE [LARGE SCALE GENOMIC DNA]</scope>
    <source>
        <strain evidence="20 21">SY-3-19</strain>
    </source>
</reference>
<keyword evidence="13 17" id="KW-0472">Membrane</keyword>